<evidence type="ECO:0000313" key="6">
    <source>
        <dbReference type="Proteomes" id="UP000027345"/>
    </source>
</evidence>
<evidence type="ECO:0000256" key="3">
    <source>
        <dbReference type="ARBA" id="ARBA00023098"/>
    </source>
</evidence>
<dbReference type="EMBL" id="JMQI01000066">
    <property type="protein sequence ID" value="KDN18090.1"/>
    <property type="molecule type" value="Genomic_DNA"/>
</dbReference>
<feature type="chain" id="PRO_5001626583" evidence="4">
    <location>
        <begin position="23"/>
        <end position="371"/>
    </location>
</feature>
<dbReference type="eggNOG" id="COG4188">
    <property type="taxonomic scope" value="Bacteria"/>
</dbReference>
<dbReference type="Gene3D" id="3.40.50.1820">
    <property type="entry name" value="alpha/beta hydrolase"/>
    <property type="match status" value="1"/>
</dbReference>
<dbReference type="InterPro" id="IPR029058">
    <property type="entry name" value="AB_hydrolase_fold"/>
</dbReference>
<dbReference type="AlphaFoldDB" id="A0A066TT98"/>
<keyword evidence="1" id="KW-0378">Hydrolase</keyword>
<reference evidence="5 6" key="1">
    <citation type="submission" date="2014-05" db="EMBL/GenBank/DDBJ databases">
        <title>Draft genome sequence of Amycolatopsis rifamycinica DSM 46095.</title>
        <authorList>
            <person name="Lal R."/>
            <person name="Saxena A."/>
            <person name="Kumari R."/>
            <person name="Mukherjee U."/>
            <person name="Singh P."/>
            <person name="Sangwan N."/>
            <person name="Mahato N.K."/>
        </authorList>
    </citation>
    <scope>NUCLEOTIDE SEQUENCE [LARGE SCALE GENOMIC DNA]</scope>
    <source>
        <strain evidence="5 6">DSM 46095</strain>
    </source>
</reference>
<gene>
    <name evidence="5" type="ORF">DV20_32650</name>
</gene>
<dbReference type="STRING" id="287986.DV20_32650"/>
<evidence type="ECO:0000256" key="4">
    <source>
        <dbReference type="SAM" id="SignalP"/>
    </source>
</evidence>
<dbReference type="PANTHER" id="PTHR10272">
    <property type="entry name" value="PLATELET-ACTIVATING FACTOR ACETYLHYDROLASE"/>
    <property type="match status" value="1"/>
</dbReference>
<feature type="signal peptide" evidence="4">
    <location>
        <begin position="1"/>
        <end position="22"/>
    </location>
</feature>
<name>A0A066TT98_9PSEU</name>
<dbReference type="RefSeq" id="WP_043786814.1">
    <property type="nucleotide sequence ID" value="NZ_JMQI01000066.1"/>
</dbReference>
<sequence>MRNLLVAGLAGALLLTALPAAAAAATRLALPAPTGPYAVGRVDLHLVDPARPDPWVAGTPRELMVTVRYPARPGGGPKTPYVTSVAAEILAEEDARQLGIAADRLDYTFPTHARAGVPAAGGPRPVVLYSPSAKYPRSVGTTQLEQLASEGFVTVAIDHTHEPAAVEFPGGRVERRVLPSGPEAGRQLIATRVADTRFVLDALETLARGGSPDAERRALPAGLSPDVSRAGMFGHSAGGFTTGETMVSDARLDAGADLDGSMAYSQSAREFGRAADEGLDQPFLLLSAGDHSAASDPSWQEFLAHQRGPVRTQHLSDGEHFSYTDYQALLPRLGLDPASIAPFVGTVDADRSVATQRAVLSAFFGRYLARR</sequence>
<dbReference type="GO" id="GO:0016042">
    <property type="term" value="P:lipid catabolic process"/>
    <property type="evidence" value="ECO:0007669"/>
    <property type="project" value="UniProtKB-KW"/>
</dbReference>
<dbReference type="PANTHER" id="PTHR10272:SF0">
    <property type="entry name" value="PLATELET-ACTIVATING FACTOR ACETYLHYDROLASE"/>
    <property type="match status" value="1"/>
</dbReference>
<dbReference type="SUPFAM" id="SSF53474">
    <property type="entry name" value="alpha/beta-Hydrolases"/>
    <property type="match status" value="1"/>
</dbReference>
<evidence type="ECO:0000313" key="5">
    <source>
        <dbReference type="EMBL" id="KDN18090.1"/>
    </source>
</evidence>
<dbReference type="Proteomes" id="UP000027345">
    <property type="component" value="Unassembled WGS sequence"/>
</dbReference>
<keyword evidence="3" id="KW-0443">Lipid metabolism</keyword>
<keyword evidence="2" id="KW-0442">Lipid degradation</keyword>
<comment type="caution">
    <text evidence="5">The sequence shown here is derived from an EMBL/GenBank/DDBJ whole genome shotgun (WGS) entry which is preliminary data.</text>
</comment>
<evidence type="ECO:0000256" key="1">
    <source>
        <dbReference type="ARBA" id="ARBA00022801"/>
    </source>
</evidence>
<protein>
    <submittedName>
        <fullName evidence="5">Lipase</fullName>
    </submittedName>
</protein>
<proteinExistence type="predicted"/>
<evidence type="ECO:0000256" key="2">
    <source>
        <dbReference type="ARBA" id="ARBA00022963"/>
    </source>
</evidence>
<accession>A0A066TT98</accession>
<keyword evidence="6" id="KW-1185">Reference proteome</keyword>
<organism evidence="5 6">
    <name type="scientific">Amycolatopsis rifamycinica</name>
    <dbReference type="NCBI Taxonomy" id="287986"/>
    <lineage>
        <taxon>Bacteria</taxon>
        <taxon>Bacillati</taxon>
        <taxon>Actinomycetota</taxon>
        <taxon>Actinomycetes</taxon>
        <taxon>Pseudonocardiales</taxon>
        <taxon>Pseudonocardiaceae</taxon>
        <taxon>Amycolatopsis</taxon>
    </lineage>
</organism>
<keyword evidence="4" id="KW-0732">Signal</keyword>
<dbReference type="GO" id="GO:0003847">
    <property type="term" value="F:1-alkyl-2-acetylglycerophosphocholine esterase activity"/>
    <property type="evidence" value="ECO:0007669"/>
    <property type="project" value="TreeGrafter"/>
</dbReference>